<proteinExistence type="predicted"/>
<dbReference type="PANTHER" id="PTHR31973">
    <property type="entry name" value="POLYPROTEIN, PUTATIVE-RELATED"/>
    <property type="match status" value="1"/>
</dbReference>
<keyword evidence="3" id="KW-1185">Reference proteome</keyword>
<dbReference type="InterPro" id="IPR004332">
    <property type="entry name" value="Transposase_MuDR"/>
</dbReference>
<dbReference type="EMBL" id="NBSK02000004">
    <property type="protein sequence ID" value="KAJ0213002.1"/>
    <property type="molecule type" value="Genomic_DNA"/>
</dbReference>
<dbReference type="AlphaFoldDB" id="A0A9R1XML4"/>
<evidence type="ECO:0000313" key="2">
    <source>
        <dbReference type="EMBL" id="KAJ0213002.1"/>
    </source>
</evidence>
<evidence type="ECO:0000259" key="1">
    <source>
        <dbReference type="Pfam" id="PF03108"/>
    </source>
</evidence>
<reference evidence="2 3" key="1">
    <citation type="journal article" date="2017" name="Nat. Commun.">
        <title>Genome assembly with in vitro proximity ligation data and whole-genome triplication in lettuce.</title>
        <authorList>
            <person name="Reyes-Chin-Wo S."/>
            <person name="Wang Z."/>
            <person name="Yang X."/>
            <person name="Kozik A."/>
            <person name="Arikit S."/>
            <person name="Song C."/>
            <person name="Xia L."/>
            <person name="Froenicke L."/>
            <person name="Lavelle D.O."/>
            <person name="Truco M.J."/>
            <person name="Xia R."/>
            <person name="Zhu S."/>
            <person name="Xu C."/>
            <person name="Xu H."/>
            <person name="Xu X."/>
            <person name="Cox K."/>
            <person name="Korf I."/>
            <person name="Meyers B.C."/>
            <person name="Michelmore R.W."/>
        </authorList>
    </citation>
    <scope>NUCLEOTIDE SEQUENCE [LARGE SCALE GENOMIC DNA]</scope>
    <source>
        <strain evidence="3">cv. Salinas</strain>
        <tissue evidence="2">Seedlings</tissue>
    </source>
</reference>
<feature type="domain" description="Transposase MuDR plant" evidence="1">
    <location>
        <begin position="1"/>
        <end position="64"/>
    </location>
</feature>
<name>A0A9R1XML4_LACSA</name>
<organism evidence="2 3">
    <name type="scientific">Lactuca sativa</name>
    <name type="common">Garden lettuce</name>
    <dbReference type="NCBI Taxonomy" id="4236"/>
    <lineage>
        <taxon>Eukaryota</taxon>
        <taxon>Viridiplantae</taxon>
        <taxon>Streptophyta</taxon>
        <taxon>Embryophyta</taxon>
        <taxon>Tracheophyta</taxon>
        <taxon>Spermatophyta</taxon>
        <taxon>Magnoliopsida</taxon>
        <taxon>eudicotyledons</taxon>
        <taxon>Gunneridae</taxon>
        <taxon>Pentapetalae</taxon>
        <taxon>asterids</taxon>
        <taxon>campanulids</taxon>
        <taxon>Asterales</taxon>
        <taxon>Asteraceae</taxon>
        <taxon>Cichorioideae</taxon>
        <taxon>Cichorieae</taxon>
        <taxon>Lactucinae</taxon>
        <taxon>Lactuca</taxon>
    </lineage>
</organism>
<protein>
    <recommendedName>
        <fullName evidence="1">Transposase MuDR plant domain-containing protein</fullName>
    </recommendedName>
</protein>
<accession>A0A9R1XML4</accession>
<dbReference type="Pfam" id="PF03108">
    <property type="entry name" value="DBD_Tnp_Mut"/>
    <property type="match status" value="1"/>
</dbReference>
<sequence>MEVGSKFENVVDFRRALNHFAVINEFNYYILKSDPTRFTSKYENLECEWRIHASITQDAVTFEVSVYQVHSCTRSNKGGNKRATQGWIANVVTDKLKSDGDVSPYELRNWIIKTYNVDVTY</sequence>
<dbReference type="PANTHER" id="PTHR31973:SF188">
    <property type="entry name" value="POLYPROTEIN, PUTATIVE-RELATED"/>
    <property type="match status" value="1"/>
</dbReference>
<gene>
    <name evidence="2" type="ORF">LSAT_V11C400172240</name>
</gene>
<dbReference type="Proteomes" id="UP000235145">
    <property type="component" value="Unassembled WGS sequence"/>
</dbReference>
<evidence type="ECO:0000313" key="3">
    <source>
        <dbReference type="Proteomes" id="UP000235145"/>
    </source>
</evidence>
<comment type="caution">
    <text evidence="2">The sequence shown here is derived from an EMBL/GenBank/DDBJ whole genome shotgun (WGS) entry which is preliminary data.</text>
</comment>